<organism evidence="1 2">
    <name type="scientific">Pedobacter westerhofensis</name>
    <dbReference type="NCBI Taxonomy" id="425512"/>
    <lineage>
        <taxon>Bacteria</taxon>
        <taxon>Pseudomonadati</taxon>
        <taxon>Bacteroidota</taxon>
        <taxon>Sphingobacteriia</taxon>
        <taxon>Sphingobacteriales</taxon>
        <taxon>Sphingobacteriaceae</taxon>
        <taxon>Pedobacter</taxon>
    </lineage>
</organism>
<keyword evidence="2" id="KW-1185">Reference proteome</keyword>
<gene>
    <name evidence="1" type="ORF">SAMN06265348_108285</name>
</gene>
<name>A0A521EME0_9SPHI</name>
<dbReference type="RefSeq" id="WP_142529414.1">
    <property type="nucleotide sequence ID" value="NZ_CBCSJO010000008.1"/>
</dbReference>
<protein>
    <submittedName>
        <fullName evidence="1">Uncharacterized protein</fullName>
    </submittedName>
</protein>
<dbReference type="EMBL" id="FXTN01000008">
    <property type="protein sequence ID" value="SMO85078.1"/>
    <property type="molecule type" value="Genomic_DNA"/>
</dbReference>
<reference evidence="1 2" key="1">
    <citation type="submission" date="2017-05" db="EMBL/GenBank/DDBJ databases">
        <authorList>
            <person name="Varghese N."/>
            <person name="Submissions S."/>
        </authorList>
    </citation>
    <scope>NUCLEOTIDE SEQUENCE [LARGE SCALE GENOMIC DNA]</scope>
    <source>
        <strain evidence="1 2">DSM 19036</strain>
    </source>
</reference>
<evidence type="ECO:0000313" key="2">
    <source>
        <dbReference type="Proteomes" id="UP000320300"/>
    </source>
</evidence>
<accession>A0A521EME0</accession>
<evidence type="ECO:0000313" key="1">
    <source>
        <dbReference type="EMBL" id="SMO85078.1"/>
    </source>
</evidence>
<proteinExistence type="predicted"/>
<dbReference type="Proteomes" id="UP000320300">
    <property type="component" value="Unassembled WGS sequence"/>
</dbReference>
<dbReference type="AlphaFoldDB" id="A0A521EME0"/>
<dbReference type="OrthoDB" id="680708at2"/>
<sequence>MARKNGDLISGVLGPLVFRVMNGVQYVKPRCAPGKMKQTLETKRAANTFGMGSALGSKIRGTLKVQLQGVSNQGIKNRLSGRLAQILGSCRAPKSKRYNFDRDSFAGLDDFEFDARSTVAKLLGRPPVVVLAANKIKVQLPQLFIPSQVKFPYKGFQCKVNVSVSLLRLRDGLYKADANTQTMVCNKNMKKTDAHEFEFSVPNGCLCIVSLFLVYETAEGQGFKPINSKSFNPGCICKTFITEGDYYTGDEIFWKEMKKFP</sequence>